<protein>
    <submittedName>
        <fullName evidence="2">Uncharacterized protein</fullName>
    </submittedName>
</protein>
<accession>A0A218WQV1</accession>
<comment type="caution">
    <text evidence="2">The sequence shown here is derived from an EMBL/GenBank/DDBJ whole genome shotgun (WGS) entry which is preliminary data.</text>
</comment>
<sequence length="156" mass="17137">MRSSGMCSNSSGKTWSSFRNSSVAQGDPREARDGVGKHVYWCGDGSALELQGLPQPKKGSRQSGSWLREDEDAGNGDGREQFAAGRGRDSEEEEEEFMEVITGGEGGVGRRRRSRHYRDHDHDDGSRISLSLARENLRAMASPAISSRQTCVMKSK</sequence>
<dbReference type="AlphaFoldDB" id="A0A218WQV1"/>
<reference evidence="3" key="1">
    <citation type="journal article" date="2017" name="Plant J.">
        <title>The pomegranate (Punica granatum L.) genome and the genomics of punicalagin biosynthesis.</title>
        <authorList>
            <person name="Qin G."/>
            <person name="Xu C."/>
            <person name="Ming R."/>
            <person name="Tang H."/>
            <person name="Guyot R."/>
            <person name="Kramer E.M."/>
            <person name="Hu Y."/>
            <person name="Yi X."/>
            <person name="Qi Y."/>
            <person name="Xu X."/>
            <person name="Gao Z."/>
            <person name="Pan H."/>
            <person name="Jian J."/>
            <person name="Tian Y."/>
            <person name="Yue Z."/>
            <person name="Xu Y."/>
        </authorList>
    </citation>
    <scope>NUCLEOTIDE SEQUENCE [LARGE SCALE GENOMIC DNA]</scope>
    <source>
        <strain evidence="3">cv. Dabenzi</strain>
    </source>
</reference>
<dbReference type="EMBL" id="MTKT01003414">
    <property type="protein sequence ID" value="OWM74879.1"/>
    <property type="molecule type" value="Genomic_DNA"/>
</dbReference>
<evidence type="ECO:0000313" key="2">
    <source>
        <dbReference type="EMBL" id="OWM74879.1"/>
    </source>
</evidence>
<gene>
    <name evidence="2" type="ORF">CDL15_Pgr021230</name>
</gene>
<dbReference type="Proteomes" id="UP000197138">
    <property type="component" value="Unassembled WGS sequence"/>
</dbReference>
<feature type="region of interest" description="Disordered" evidence="1">
    <location>
        <begin position="1"/>
        <end position="128"/>
    </location>
</feature>
<feature type="compositionally biased region" description="Basic and acidic residues" evidence="1">
    <location>
        <begin position="27"/>
        <end position="36"/>
    </location>
</feature>
<proteinExistence type="predicted"/>
<feature type="compositionally biased region" description="Polar residues" evidence="1">
    <location>
        <begin position="1"/>
        <end position="24"/>
    </location>
</feature>
<name>A0A218WQV1_PUNGR</name>
<evidence type="ECO:0000256" key="1">
    <source>
        <dbReference type="SAM" id="MobiDB-lite"/>
    </source>
</evidence>
<evidence type="ECO:0000313" key="3">
    <source>
        <dbReference type="Proteomes" id="UP000197138"/>
    </source>
</evidence>
<organism evidence="2 3">
    <name type="scientific">Punica granatum</name>
    <name type="common">Pomegranate</name>
    <dbReference type="NCBI Taxonomy" id="22663"/>
    <lineage>
        <taxon>Eukaryota</taxon>
        <taxon>Viridiplantae</taxon>
        <taxon>Streptophyta</taxon>
        <taxon>Embryophyta</taxon>
        <taxon>Tracheophyta</taxon>
        <taxon>Spermatophyta</taxon>
        <taxon>Magnoliopsida</taxon>
        <taxon>eudicotyledons</taxon>
        <taxon>Gunneridae</taxon>
        <taxon>Pentapetalae</taxon>
        <taxon>rosids</taxon>
        <taxon>malvids</taxon>
        <taxon>Myrtales</taxon>
        <taxon>Lythraceae</taxon>
        <taxon>Punica</taxon>
    </lineage>
</organism>